<reference evidence="7" key="1">
    <citation type="journal article" date="2016" name="Nat. Commun.">
        <title>Genome analysis of three Pneumocystis species reveals adaptation mechanisms to life exclusively in mammalian hosts.</title>
        <authorList>
            <person name="Ma L."/>
            <person name="Chen Z."/>
            <person name="Huang D.W."/>
            <person name="Kutty G."/>
            <person name="Ishihara M."/>
            <person name="Wang H."/>
            <person name="Abouelleil A."/>
            <person name="Bishop L."/>
            <person name="Davey E."/>
            <person name="Deng R."/>
            <person name="Deng X."/>
            <person name="Fan L."/>
            <person name="Fantoni G."/>
            <person name="Fitzgerald M."/>
            <person name="Gogineni E."/>
            <person name="Goldberg J.M."/>
            <person name="Handley G."/>
            <person name="Hu X."/>
            <person name="Huber C."/>
            <person name="Jiao X."/>
            <person name="Jones K."/>
            <person name="Levin J.Z."/>
            <person name="Liu Y."/>
            <person name="Macdonald P."/>
            <person name="Melnikov A."/>
            <person name="Raley C."/>
            <person name="Sassi M."/>
            <person name="Sherman B.T."/>
            <person name="Song X."/>
            <person name="Sykes S."/>
            <person name="Tran B."/>
            <person name="Walsh L."/>
            <person name="Xia Y."/>
            <person name="Yang J."/>
            <person name="Young S."/>
            <person name="Zeng Q."/>
            <person name="Zheng X."/>
            <person name="Stephens R."/>
            <person name="Nusbaum C."/>
            <person name="Birren B.W."/>
            <person name="Azadi P."/>
            <person name="Lempicki R.A."/>
            <person name="Cuomo C.A."/>
            <person name="Kovacs J.A."/>
        </authorList>
    </citation>
    <scope>NUCLEOTIDE SEQUENCE [LARGE SCALE GENOMIC DNA]</scope>
    <source>
        <strain evidence="7">B123</strain>
    </source>
</reference>
<dbReference type="Gene3D" id="2.130.10.10">
    <property type="entry name" value="YVTN repeat-like/Quinoprotein amine dehydrogenase"/>
    <property type="match status" value="1"/>
</dbReference>
<keyword evidence="3" id="KW-0227">DNA damage</keyword>
<dbReference type="OrthoDB" id="361494at2759"/>
<evidence type="ECO:0000256" key="4">
    <source>
        <dbReference type="ARBA" id="ARBA00023204"/>
    </source>
</evidence>
<keyword evidence="2" id="KW-0677">Repeat</keyword>
<dbReference type="InterPro" id="IPR042238">
    <property type="entry name" value="Rad28/ERCC8/Ckn1/ATCSA-1"/>
</dbReference>
<dbReference type="PROSITE" id="PS50294">
    <property type="entry name" value="WD_REPEATS_REGION"/>
    <property type="match status" value="2"/>
</dbReference>
<dbReference type="GO" id="GO:0043161">
    <property type="term" value="P:proteasome-mediated ubiquitin-dependent protein catabolic process"/>
    <property type="evidence" value="ECO:0007669"/>
    <property type="project" value="TreeGrafter"/>
</dbReference>
<dbReference type="VEuPathDB" id="FungiDB:PNEG_01095"/>
<dbReference type="Pfam" id="PF00400">
    <property type="entry name" value="WD40"/>
    <property type="match status" value="3"/>
</dbReference>
<dbReference type="SMART" id="SM00320">
    <property type="entry name" value="WD40"/>
    <property type="match status" value="6"/>
</dbReference>
<feature type="repeat" description="WD" evidence="5">
    <location>
        <begin position="93"/>
        <end position="135"/>
    </location>
</feature>
<dbReference type="GO" id="GO:0000209">
    <property type="term" value="P:protein polyubiquitination"/>
    <property type="evidence" value="ECO:0007669"/>
    <property type="project" value="TreeGrafter"/>
</dbReference>
<gene>
    <name evidence="6" type="ORF">PNEG_01095</name>
</gene>
<keyword evidence="1 5" id="KW-0853">WD repeat</keyword>
<sequence length="367" mass="41631">MDRFLVLRSLGAQSSSILRRMQYLKSIWSIDSEPVKQFKKRHFGNIQALVFDNSVERYLLSGGTESLVCLWDLEAEKDAEETSIGPISFIPVHSGHQYEISDINWWPFDQGLFTTSSFDHFVKVWNTDTMQEVCSFDLGEKVYAHTLSLVASHCLVACGTDSSSIRLCDLKTGAFTHSLQGHEGNVLTVLWSPRDDYTLVSGGSDGSVRLWDVRRAISCLKCFHQYNLQIDSTFQRNCSHNGPVNGLAFTSDGFYLVSVGHDEAMRAWDLQDGLNTFIHYGQTIRNTRFQETNPYITHSDESETPFILFPSNDSQIHIFDLFHGNLIKTLNSTQGKVSCVTGKKYSAEFYSGNDHQIFTWLPKKPNY</sequence>
<dbReference type="AlphaFoldDB" id="M7PAQ8"/>
<dbReference type="OMA" id="WIPAPRE"/>
<feature type="repeat" description="WD" evidence="5">
    <location>
        <begin position="39"/>
        <end position="81"/>
    </location>
</feature>
<dbReference type="Proteomes" id="UP000011958">
    <property type="component" value="Unassembled WGS sequence"/>
</dbReference>
<dbReference type="SUPFAM" id="SSF50978">
    <property type="entry name" value="WD40 repeat-like"/>
    <property type="match status" value="1"/>
</dbReference>
<feature type="repeat" description="WD" evidence="5">
    <location>
        <begin position="237"/>
        <end position="273"/>
    </location>
</feature>
<dbReference type="PANTHER" id="PTHR46202:SF1">
    <property type="entry name" value="DNA EXCISION REPAIR PROTEIN ERCC-8"/>
    <property type="match status" value="1"/>
</dbReference>
<evidence type="ECO:0000256" key="2">
    <source>
        <dbReference type="ARBA" id="ARBA00022737"/>
    </source>
</evidence>
<evidence type="ECO:0000256" key="3">
    <source>
        <dbReference type="ARBA" id="ARBA00022763"/>
    </source>
</evidence>
<comment type="caution">
    <text evidence="6">The sequence shown here is derived from an EMBL/GenBank/DDBJ whole genome shotgun (WGS) entry which is preliminary data.</text>
</comment>
<dbReference type="GO" id="GO:0070912">
    <property type="term" value="C:Ddb1-Ckn1 complex"/>
    <property type="evidence" value="ECO:0007669"/>
    <property type="project" value="EnsemblFungi"/>
</dbReference>
<accession>M7PAQ8</accession>
<dbReference type="STRING" id="1069680.M7PAQ8"/>
<dbReference type="GeneID" id="19894792"/>
<evidence type="ECO:0000313" key="7">
    <source>
        <dbReference type="Proteomes" id="UP000011958"/>
    </source>
</evidence>
<dbReference type="EMBL" id="AFWA02000003">
    <property type="protein sequence ID" value="EMR10950.1"/>
    <property type="molecule type" value="Genomic_DNA"/>
</dbReference>
<evidence type="ECO:0000256" key="5">
    <source>
        <dbReference type="PROSITE-ProRule" id="PRU00221"/>
    </source>
</evidence>
<dbReference type="RefSeq" id="XP_007873007.1">
    <property type="nucleotide sequence ID" value="XM_007874816.1"/>
</dbReference>
<feature type="repeat" description="WD" evidence="5">
    <location>
        <begin position="179"/>
        <end position="214"/>
    </location>
</feature>
<dbReference type="PRINTS" id="PR00320">
    <property type="entry name" value="GPROTEINBRPT"/>
</dbReference>
<dbReference type="HOGENOM" id="CLU_032951_0_0_1"/>
<keyword evidence="4" id="KW-0234">DNA repair</keyword>
<evidence type="ECO:0000313" key="6">
    <source>
        <dbReference type="EMBL" id="EMR10950.1"/>
    </source>
</evidence>
<keyword evidence="7" id="KW-1185">Reference proteome</keyword>
<protein>
    <submittedName>
        <fullName evidence="6">Uncharacterized protein</fullName>
    </submittedName>
</protein>
<organism evidence="6 7">
    <name type="scientific">Pneumocystis murina (strain B123)</name>
    <name type="common">Mouse pneumocystis pneumonia agent</name>
    <name type="synonym">Pneumocystis carinii f. sp. muris</name>
    <dbReference type="NCBI Taxonomy" id="1069680"/>
    <lineage>
        <taxon>Eukaryota</taxon>
        <taxon>Fungi</taxon>
        <taxon>Dikarya</taxon>
        <taxon>Ascomycota</taxon>
        <taxon>Taphrinomycotina</taxon>
        <taxon>Pneumocystomycetes</taxon>
        <taxon>Pneumocystaceae</taxon>
        <taxon>Pneumocystis</taxon>
    </lineage>
</organism>
<dbReference type="eggNOG" id="KOG4283">
    <property type="taxonomic scope" value="Eukaryota"/>
</dbReference>
<dbReference type="GO" id="GO:0031464">
    <property type="term" value="C:Cul4A-RING E3 ubiquitin ligase complex"/>
    <property type="evidence" value="ECO:0007669"/>
    <property type="project" value="TreeGrafter"/>
</dbReference>
<proteinExistence type="predicted"/>
<dbReference type="InterPro" id="IPR036322">
    <property type="entry name" value="WD40_repeat_dom_sf"/>
</dbReference>
<dbReference type="InterPro" id="IPR019775">
    <property type="entry name" value="WD40_repeat_CS"/>
</dbReference>
<dbReference type="PANTHER" id="PTHR46202">
    <property type="entry name" value="DNA EXCISION REPAIR PROTEIN ERCC-8"/>
    <property type="match status" value="1"/>
</dbReference>
<evidence type="ECO:0000256" key="1">
    <source>
        <dbReference type="ARBA" id="ARBA00022574"/>
    </source>
</evidence>
<dbReference type="PROSITE" id="PS50082">
    <property type="entry name" value="WD_REPEATS_2"/>
    <property type="match status" value="4"/>
</dbReference>
<name>M7PAQ8_PNEMU</name>
<dbReference type="GO" id="GO:0006283">
    <property type="term" value="P:transcription-coupled nucleotide-excision repair"/>
    <property type="evidence" value="ECO:0007669"/>
    <property type="project" value="EnsemblFungi"/>
</dbReference>
<dbReference type="InterPro" id="IPR015943">
    <property type="entry name" value="WD40/YVTN_repeat-like_dom_sf"/>
</dbReference>
<dbReference type="InterPro" id="IPR001680">
    <property type="entry name" value="WD40_rpt"/>
</dbReference>
<dbReference type="InterPro" id="IPR020472">
    <property type="entry name" value="WD40_PAC1"/>
</dbReference>
<dbReference type="PROSITE" id="PS00678">
    <property type="entry name" value="WD_REPEATS_1"/>
    <property type="match status" value="2"/>
</dbReference>